<dbReference type="InterPro" id="IPR021562">
    <property type="entry name" value="DUF3007"/>
</dbReference>
<comment type="caution">
    <text evidence="2">The sequence shown here is derived from an EMBL/GenBank/DDBJ whole genome shotgun (WGS) entry which is preliminary data.</text>
</comment>
<sequence length="112" mass="12123">MRRIDAILIGLGVFLGGGLVYGLLQLVGIDATNAGIWTQAALVVGLMGWLLTYLVRALTQKMTYSQQLQDYKDAVLQKQLEALSPEELAALEAQLKAEAAETDRSNPTHPSP</sequence>
<accession>A0ABW7C836</accession>
<feature type="transmembrane region" description="Helical" evidence="1">
    <location>
        <begin position="36"/>
        <end position="55"/>
    </location>
</feature>
<proteinExistence type="predicted"/>
<evidence type="ECO:0000313" key="2">
    <source>
        <dbReference type="EMBL" id="MFG3816078.1"/>
    </source>
</evidence>
<dbReference type="PANTHER" id="PTHR35734:SF1">
    <property type="entry name" value="OS01G0805200 PROTEIN"/>
    <property type="match status" value="1"/>
</dbReference>
<gene>
    <name evidence="2" type="ORF">VPK24_00390</name>
</gene>
<keyword evidence="1" id="KW-1133">Transmembrane helix</keyword>
<keyword evidence="3" id="KW-1185">Reference proteome</keyword>
<evidence type="ECO:0000313" key="3">
    <source>
        <dbReference type="Proteomes" id="UP001604335"/>
    </source>
</evidence>
<dbReference type="EMBL" id="JAZAQF010000001">
    <property type="protein sequence ID" value="MFG3816078.1"/>
    <property type="molecule type" value="Genomic_DNA"/>
</dbReference>
<keyword evidence="1" id="KW-0812">Transmembrane</keyword>
<dbReference type="Pfam" id="PF11460">
    <property type="entry name" value="DUF3007"/>
    <property type="match status" value="1"/>
</dbReference>
<keyword evidence="1" id="KW-0472">Membrane</keyword>
<dbReference type="RefSeq" id="WP_393009717.1">
    <property type="nucleotide sequence ID" value="NZ_JAZAQF010000001.1"/>
</dbReference>
<feature type="transmembrane region" description="Helical" evidence="1">
    <location>
        <begin position="7"/>
        <end position="24"/>
    </location>
</feature>
<dbReference type="Proteomes" id="UP001604335">
    <property type="component" value="Unassembled WGS sequence"/>
</dbReference>
<protein>
    <submittedName>
        <fullName evidence="2">DUF3007 family protein</fullName>
    </submittedName>
</protein>
<reference evidence="3" key="1">
    <citation type="journal article" date="2024" name="Algal Res.">
        <title>Biochemical, toxicological and genomic investigation of a high-biomass producing Limnothrix strain isolated from Italian shallow drinking water reservoir.</title>
        <authorList>
            <person name="Simonazzi M."/>
            <person name="Shishido T.K."/>
            <person name="Delbaje E."/>
            <person name="Wahlsten M."/>
            <person name="Fewer D.P."/>
            <person name="Sivonen K."/>
            <person name="Pezzolesi L."/>
            <person name="Pistocchi R."/>
        </authorList>
    </citation>
    <scope>NUCLEOTIDE SEQUENCE [LARGE SCALE GENOMIC DNA]</scope>
    <source>
        <strain evidence="3">LRLZ20PSL1</strain>
    </source>
</reference>
<organism evidence="2 3">
    <name type="scientific">Limnothrix redekei LRLZ20PSL1</name>
    <dbReference type="NCBI Taxonomy" id="3112953"/>
    <lineage>
        <taxon>Bacteria</taxon>
        <taxon>Bacillati</taxon>
        <taxon>Cyanobacteriota</taxon>
        <taxon>Cyanophyceae</taxon>
        <taxon>Pseudanabaenales</taxon>
        <taxon>Pseudanabaenaceae</taxon>
        <taxon>Limnothrix</taxon>
    </lineage>
</organism>
<dbReference type="PANTHER" id="PTHR35734">
    <property type="entry name" value="OS01G0805200 PROTEIN"/>
    <property type="match status" value="1"/>
</dbReference>
<evidence type="ECO:0000256" key="1">
    <source>
        <dbReference type="SAM" id="Phobius"/>
    </source>
</evidence>
<name>A0ABW7C836_9CYAN</name>